<sequence length="397" mass="45294">MAVQMATNQEVLGRSQELVKAFKHPFRRQLDQNGRMQVNFDLIKGHTPAIRNGEVDFNFQGQNFLELAISNFPRFFVDEYVNLLLTSGASVNNKSMDRYTPLLSACARGFSKIAETLLQHGANPDAAHHGDDALRSALKFFQACVVEHSCERTEDLQLAKFCCHLRDLKIQRILPTLTPLEQARLKLSQVATEMAVLAVPGFELSQLKVLQKSGLEGVEEDFGAALWAGWPWAFLTFESELPKKCADYDKYFVYARARVMVYHVHESLNKPQRTDSGLDDTSSECSAYSSNYYHCDCPACCSWMYDFLGALENDSLMSHYEAYKEWNRKWDTARNNKRRSRRVPVASGSKHTSYSSRLAKKMPAAYRGFHVERALHGQQRKGGKFQLVQQELDFDLY</sequence>
<proteinExistence type="predicted"/>
<evidence type="ECO:0000256" key="1">
    <source>
        <dbReference type="ARBA" id="ARBA00022737"/>
    </source>
</evidence>
<comment type="caution">
    <text evidence="4">The sequence shown here is derived from an EMBL/GenBank/DDBJ whole genome shotgun (WGS) entry which is preliminary data.</text>
</comment>
<dbReference type="EMBL" id="CAMXCT030006533">
    <property type="protein sequence ID" value="CAL4802804.1"/>
    <property type="molecule type" value="Genomic_DNA"/>
</dbReference>
<dbReference type="PANTHER" id="PTHR24189:SF50">
    <property type="entry name" value="ANKYRIN REPEAT AND SOCS BOX PROTEIN 2"/>
    <property type="match status" value="1"/>
</dbReference>
<dbReference type="Gene3D" id="1.25.40.20">
    <property type="entry name" value="Ankyrin repeat-containing domain"/>
    <property type="match status" value="1"/>
</dbReference>
<dbReference type="EMBL" id="CAMXCT020006533">
    <property type="protein sequence ID" value="CAL1168867.1"/>
    <property type="molecule type" value="Genomic_DNA"/>
</dbReference>
<dbReference type="EMBL" id="CAMXCT010006533">
    <property type="protein sequence ID" value="CAI4015492.1"/>
    <property type="molecule type" value="Genomic_DNA"/>
</dbReference>
<dbReference type="Proteomes" id="UP001152797">
    <property type="component" value="Unassembled WGS sequence"/>
</dbReference>
<evidence type="ECO:0000313" key="6">
    <source>
        <dbReference type="Proteomes" id="UP001152797"/>
    </source>
</evidence>
<dbReference type="PROSITE" id="PS50088">
    <property type="entry name" value="ANK_REPEAT"/>
    <property type="match status" value="1"/>
</dbReference>
<keyword evidence="6" id="KW-1185">Reference proteome</keyword>
<evidence type="ECO:0000313" key="5">
    <source>
        <dbReference type="EMBL" id="CAL4802804.1"/>
    </source>
</evidence>
<dbReference type="SMART" id="SM00248">
    <property type="entry name" value="ANK"/>
    <property type="match status" value="2"/>
</dbReference>
<reference evidence="5 6" key="2">
    <citation type="submission" date="2024-05" db="EMBL/GenBank/DDBJ databases">
        <authorList>
            <person name="Chen Y."/>
            <person name="Shah S."/>
            <person name="Dougan E. K."/>
            <person name="Thang M."/>
            <person name="Chan C."/>
        </authorList>
    </citation>
    <scope>NUCLEOTIDE SEQUENCE [LARGE SCALE GENOMIC DNA]</scope>
</reference>
<protein>
    <submittedName>
        <fullName evidence="5">Ankyrin-2 (ANK-2) (Ankyrin-B) (Brain ankyrin) (Non-erythroid ankyrin)</fullName>
    </submittedName>
</protein>
<evidence type="ECO:0000256" key="2">
    <source>
        <dbReference type="ARBA" id="ARBA00023043"/>
    </source>
</evidence>
<dbReference type="PANTHER" id="PTHR24189">
    <property type="entry name" value="MYOTROPHIN"/>
    <property type="match status" value="1"/>
</dbReference>
<feature type="repeat" description="ANK" evidence="3">
    <location>
        <begin position="97"/>
        <end position="129"/>
    </location>
</feature>
<evidence type="ECO:0000313" key="4">
    <source>
        <dbReference type="EMBL" id="CAI4015492.1"/>
    </source>
</evidence>
<evidence type="ECO:0000256" key="3">
    <source>
        <dbReference type="PROSITE-ProRule" id="PRU00023"/>
    </source>
</evidence>
<dbReference type="InterPro" id="IPR002110">
    <property type="entry name" value="Ankyrin_rpt"/>
</dbReference>
<dbReference type="OrthoDB" id="423191at2759"/>
<dbReference type="InterPro" id="IPR050745">
    <property type="entry name" value="Multifunctional_regulatory"/>
</dbReference>
<keyword evidence="2 3" id="KW-0040">ANK repeat</keyword>
<reference evidence="4" key="1">
    <citation type="submission" date="2022-10" db="EMBL/GenBank/DDBJ databases">
        <authorList>
            <person name="Chen Y."/>
            <person name="Dougan E. K."/>
            <person name="Chan C."/>
            <person name="Rhodes N."/>
            <person name="Thang M."/>
        </authorList>
    </citation>
    <scope>NUCLEOTIDE SEQUENCE</scope>
</reference>
<dbReference type="PROSITE" id="PS50297">
    <property type="entry name" value="ANK_REP_REGION"/>
    <property type="match status" value="1"/>
</dbReference>
<dbReference type="SUPFAM" id="SSF48403">
    <property type="entry name" value="Ankyrin repeat"/>
    <property type="match status" value="1"/>
</dbReference>
<dbReference type="InterPro" id="IPR036770">
    <property type="entry name" value="Ankyrin_rpt-contain_sf"/>
</dbReference>
<accession>A0A9P1GLH5</accession>
<keyword evidence="1" id="KW-0677">Repeat</keyword>
<dbReference type="AlphaFoldDB" id="A0A9P1GLH5"/>
<dbReference type="Pfam" id="PF00023">
    <property type="entry name" value="Ank"/>
    <property type="match status" value="1"/>
</dbReference>
<organism evidence="4">
    <name type="scientific">Cladocopium goreaui</name>
    <dbReference type="NCBI Taxonomy" id="2562237"/>
    <lineage>
        <taxon>Eukaryota</taxon>
        <taxon>Sar</taxon>
        <taxon>Alveolata</taxon>
        <taxon>Dinophyceae</taxon>
        <taxon>Suessiales</taxon>
        <taxon>Symbiodiniaceae</taxon>
        <taxon>Cladocopium</taxon>
    </lineage>
</organism>
<gene>
    <name evidence="4" type="ORF">C1SCF055_LOCUS40316</name>
</gene>
<name>A0A9P1GLH5_9DINO</name>